<keyword evidence="4" id="KW-0732">Signal</keyword>
<keyword evidence="3" id="KW-0812">Transmembrane</keyword>
<dbReference type="SUPFAM" id="SSF50630">
    <property type="entry name" value="Acid proteases"/>
    <property type="match status" value="1"/>
</dbReference>
<dbReference type="GO" id="GO:0006508">
    <property type="term" value="P:proteolysis"/>
    <property type="evidence" value="ECO:0007669"/>
    <property type="project" value="InterPro"/>
</dbReference>
<dbReference type="CDD" id="cd05471">
    <property type="entry name" value="pepsin_like"/>
    <property type="match status" value="1"/>
</dbReference>
<feature type="transmembrane region" description="Helical" evidence="3">
    <location>
        <begin position="461"/>
        <end position="484"/>
    </location>
</feature>
<dbReference type="Pfam" id="PF00026">
    <property type="entry name" value="Asp"/>
    <property type="match status" value="1"/>
</dbReference>
<dbReference type="Gene3D" id="2.40.70.10">
    <property type="entry name" value="Acid Proteases"/>
    <property type="match status" value="2"/>
</dbReference>
<dbReference type="PROSITE" id="PS51767">
    <property type="entry name" value="PEPTIDASE_A1"/>
    <property type="match status" value="1"/>
</dbReference>
<feature type="region of interest" description="Disordered" evidence="2">
    <location>
        <begin position="491"/>
        <end position="525"/>
    </location>
</feature>
<feature type="signal peptide" evidence="4">
    <location>
        <begin position="1"/>
        <end position="22"/>
    </location>
</feature>
<dbReference type="InterPro" id="IPR021109">
    <property type="entry name" value="Peptidase_aspartic_dom_sf"/>
</dbReference>
<feature type="chain" id="PRO_5028982575" description="Peptidase A1 domain-containing protein" evidence="4">
    <location>
        <begin position="23"/>
        <end position="739"/>
    </location>
</feature>
<evidence type="ECO:0000256" key="2">
    <source>
        <dbReference type="SAM" id="MobiDB-lite"/>
    </source>
</evidence>
<keyword evidence="3" id="KW-0472">Membrane</keyword>
<evidence type="ECO:0000313" key="7">
    <source>
        <dbReference type="Proteomes" id="UP000481288"/>
    </source>
</evidence>
<keyword evidence="3" id="KW-1133">Transmembrane helix</keyword>
<dbReference type="OrthoDB" id="4074350at2759"/>
<feature type="compositionally biased region" description="Polar residues" evidence="2">
    <location>
        <begin position="656"/>
        <end position="668"/>
    </location>
</feature>
<protein>
    <recommendedName>
        <fullName evidence="5">Peptidase A1 domain-containing protein</fullName>
    </recommendedName>
</protein>
<feature type="region of interest" description="Disordered" evidence="2">
    <location>
        <begin position="613"/>
        <end position="739"/>
    </location>
</feature>
<comment type="similarity">
    <text evidence="1">Belongs to the peptidase A1 family.</text>
</comment>
<feature type="compositionally biased region" description="Basic and acidic residues" evidence="2">
    <location>
        <begin position="713"/>
        <end position="730"/>
    </location>
</feature>
<proteinExistence type="inferred from homology"/>
<feature type="region of interest" description="Disordered" evidence="2">
    <location>
        <begin position="430"/>
        <end position="452"/>
    </location>
</feature>
<keyword evidence="7" id="KW-1185">Reference proteome</keyword>
<reference evidence="6 7" key="1">
    <citation type="submission" date="2018-05" db="EMBL/GenBank/DDBJ databases">
        <title>Whole genome sequencing for identification of molecular markers to develop diagnostic detection tools for the regulated plant pathogen Lachnellula willkommii.</title>
        <authorList>
            <person name="Giroux E."/>
            <person name="Bilodeau G."/>
        </authorList>
    </citation>
    <scope>NUCLEOTIDE SEQUENCE [LARGE SCALE GENOMIC DNA]</scope>
    <source>
        <strain evidence="6 7">CBS 625.97</strain>
    </source>
</reference>
<accession>A0A7D8UNZ0</accession>
<evidence type="ECO:0000256" key="4">
    <source>
        <dbReference type="SAM" id="SignalP"/>
    </source>
</evidence>
<dbReference type="PRINTS" id="PR00792">
    <property type="entry name" value="PEPSIN"/>
</dbReference>
<dbReference type="InterPro" id="IPR034164">
    <property type="entry name" value="Pepsin-like_dom"/>
</dbReference>
<dbReference type="GO" id="GO:0004190">
    <property type="term" value="F:aspartic-type endopeptidase activity"/>
    <property type="evidence" value="ECO:0007669"/>
    <property type="project" value="InterPro"/>
</dbReference>
<dbReference type="EMBL" id="QGMG01000771">
    <property type="protein sequence ID" value="TVY51626.1"/>
    <property type="molecule type" value="Genomic_DNA"/>
</dbReference>
<dbReference type="Proteomes" id="UP000481288">
    <property type="component" value="Unassembled WGS sequence"/>
</dbReference>
<dbReference type="PANTHER" id="PTHR16861">
    <property type="entry name" value="GLYCOPROTEIN 38"/>
    <property type="match status" value="1"/>
</dbReference>
<feature type="compositionally biased region" description="Pro residues" evidence="2">
    <location>
        <begin position="491"/>
        <end position="503"/>
    </location>
</feature>
<evidence type="ECO:0000256" key="1">
    <source>
        <dbReference type="ARBA" id="ARBA00007447"/>
    </source>
</evidence>
<evidence type="ECO:0000256" key="3">
    <source>
        <dbReference type="SAM" id="Phobius"/>
    </source>
</evidence>
<gene>
    <name evidence="6" type="ORF">LCER1_G007465</name>
</gene>
<feature type="domain" description="Peptidase A1" evidence="5">
    <location>
        <begin position="61"/>
        <end position="415"/>
    </location>
</feature>
<dbReference type="InterPro" id="IPR033121">
    <property type="entry name" value="PEPTIDASE_A1"/>
</dbReference>
<feature type="region of interest" description="Disordered" evidence="2">
    <location>
        <begin position="579"/>
        <end position="600"/>
    </location>
</feature>
<sequence length="739" mass="79903">MRGHLFNSLTLALIFLPSNSVAWFGKGRNQQREKRADSTSSLSPLVVPPSQYWDGVDGKWSSVALRLGSPPQSLRAIVSTNSPQTFVVLPQGCDTIAIDPIPPNCASGRGGLFNPNTSTTWQDQGLFGINSDGVGLEAALGYTQYADYGLEDVGLGFSGGGTNTPTLKNQTISGIASVSPIYFGLFGLGTQPVNYSSIGNFSAPSYFSSLKAQNLIPSLSWSYTAGAKYRLKAGQYAQLIFGGYDSSRFIPNSANFNLASDINRDIVVGVQSIVYSSTTQTNLLSTPIYAFIESTDPNFWLPTEACSAFEKAFGISVDNSTGLYLINTTHYTDLKTANPTVTFTLANSLDGGDSVNIQLPFSSFALQASYPFTPNETYYFPLKKAANETQYTLGRTFLQEAYLTVDYGRGNFSVSQCLWNDGAASQVVTISAPSNGTNGSSGSGSEHEPQAVKKQGVSTGAIIGIVVGVIVLLGVGGAVLWIFLRRRKRSPPPVELSAVPPPTIAFDHPTGQTPYEEPQNPFSSREAALDPFPADKKPEWEQMSPMPHQDLHHQRSELATTTEIYQLADRDNREGTYDAEAERMNSTQRATNTSELPASSMLFELEADPVTQARRSRDLLSSPAPTFSSRHTETTLSPTTTGLPVSPQSAAGARGQSRSPARSVQSEPMSWLAISPTESPRHGFRTPRAESPNPENPVLPRGGTPSPRSRWFNTREQRPAESTRSRDHSASHVGNLYRP</sequence>
<feature type="compositionally biased region" description="Low complexity" evidence="2">
    <location>
        <begin position="434"/>
        <end position="444"/>
    </location>
</feature>
<feature type="compositionally biased region" description="Polar residues" evidence="2">
    <location>
        <begin position="584"/>
        <end position="597"/>
    </location>
</feature>
<evidence type="ECO:0000313" key="6">
    <source>
        <dbReference type="EMBL" id="TVY51626.1"/>
    </source>
</evidence>
<organism evidence="6 7">
    <name type="scientific">Lachnellula cervina</name>
    <dbReference type="NCBI Taxonomy" id="1316786"/>
    <lineage>
        <taxon>Eukaryota</taxon>
        <taxon>Fungi</taxon>
        <taxon>Dikarya</taxon>
        <taxon>Ascomycota</taxon>
        <taxon>Pezizomycotina</taxon>
        <taxon>Leotiomycetes</taxon>
        <taxon>Helotiales</taxon>
        <taxon>Lachnaceae</taxon>
        <taxon>Lachnellula</taxon>
    </lineage>
</organism>
<dbReference type="InterPro" id="IPR001461">
    <property type="entry name" value="Aspartic_peptidase_A1"/>
</dbReference>
<evidence type="ECO:0000259" key="5">
    <source>
        <dbReference type="PROSITE" id="PS51767"/>
    </source>
</evidence>
<dbReference type="PANTHER" id="PTHR16861:SF4">
    <property type="entry name" value="SH3 DOMAIN PROTEIN (AFU_ORTHOLOGUE AFUA_1G13610)"/>
    <property type="match status" value="1"/>
</dbReference>
<name>A0A7D8UNZ0_9HELO</name>
<comment type="caution">
    <text evidence="6">The sequence shown here is derived from an EMBL/GenBank/DDBJ whole genome shotgun (WGS) entry which is preliminary data.</text>
</comment>
<dbReference type="AlphaFoldDB" id="A0A7D8UNZ0"/>